<reference evidence="2" key="1">
    <citation type="submission" date="2020-11" db="EMBL/GenBank/DDBJ databases">
        <authorList>
            <person name="Huang H.-J."/>
            <person name="Li J.-M."/>
        </authorList>
    </citation>
    <scope>NUCLEOTIDE SEQUENCE</scope>
    <source>
        <strain evidence="2">CAU-Q1</strain>
    </source>
</reference>
<feature type="transmembrane region" description="Helical" evidence="1">
    <location>
        <begin position="508"/>
        <end position="533"/>
    </location>
</feature>
<sequence length="565" mass="63547">MIIIITLIVIQGVRGLDIPAESLSISNAGVVIEPEALLTHYDEVYYLSVGMKLGFHLNAKHNPEMQNCSGVYIITKLLSESEKTVDEFFDTIPSHFGTIDESHCRFGTLSCSMNMSAGKQKRSVVMAGALIAGVAAAGIGLYHYLTMAEIKTHLEEVDTHLSKLDHTMMALDDSDSQYKKLSANIIQKIWHGSENIEHSIQKLGCRDVSAATELNTRLHLTHYNEVAQDAINKGIDGELSSFILSSKYIKEEILTLPLFKGSIYHEDIGMFYRAASTFLTRSVKKSRTLVFLIAIPVIRMPDIAPMYRLTNIGYWDNEHFFKYTLPEFFYFLKGGTDQHVATPNLDKCRHKSGVYICSIRDSAIDSQALCLNELLHGAHSTTCLAKVQKQPSKCVFKMTRSGVIYNGCSDIRVFQRYGQLSAKKLSNTPSSGYIPYQNFSYIHLGDHEINSRTSYFEQKYMNVTNLIQTGDIENYTGILADGLEYDIQKLDSISKQRLSNVVPIISTYLPWNLLIAILGLTTLTLLVCVFGVYRLQGTRRRHIKNYQARTQLLLTARDPIAETLM</sequence>
<keyword evidence="1" id="KW-1133">Transmembrane helix</keyword>
<dbReference type="EMBL" id="MW256667">
    <property type="protein sequence ID" value="QWC36464.1"/>
    <property type="molecule type" value="Viral_cRNA"/>
</dbReference>
<dbReference type="KEGG" id="vg:80543820"/>
<dbReference type="Proteomes" id="UP001162095">
    <property type="component" value="Segment"/>
</dbReference>
<evidence type="ECO:0000313" key="2">
    <source>
        <dbReference type="EMBL" id="QWC36464.1"/>
    </source>
</evidence>
<protein>
    <submittedName>
        <fullName evidence="2">Glycoprotein</fullName>
    </submittedName>
</protein>
<feature type="transmembrane region" description="Helical" evidence="1">
    <location>
        <begin position="123"/>
        <end position="145"/>
    </location>
</feature>
<organism evidence="2 3">
    <name type="scientific">Bemisia tabaci arlivirus 2</name>
    <dbReference type="NCBI Taxonomy" id="2840018"/>
    <lineage>
        <taxon>Viruses</taxon>
        <taxon>Riboviria</taxon>
        <taxon>Orthornavirae</taxon>
        <taxon>Negarnaviricota</taxon>
        <taxon>Haploviricotina</taxon>
        <taxon>Monjiviricetes</taxon>
        <taxon>Mononegavirales</taxon>
        <taxon>Lispiviridae</taxon>
        <taxon>Aleybvirus</taxon>
        <taxon>Aleybvirus fuyangense</taxon>
    </lineage>
</organism>
<keyword evidence="1" id="KW-0472">Membrane</keyword>
<keyword evidence="3" id="KW-1185">Reference proteome</keyword>
<dbReference type="RefSeq" id="YP_010804978.1">
    <property type="nucleotide sequence ID" value="NC_077095.1"/>
</dbReference>
<keyword evidence="1" id="KW-0812">Transmembrane</keyword>
<proteinExistence type="predicted"/>
<dbReference type="GeneID" id="80543820"/>
<accession>A0A8E8FTQ1</accession>
<evidence type="ECO:0000313" key="3">
    <source>
        <dbReference type="Proteomes" id="UP001162095"/>
    </source>
</evidence>
<evidence type="ECO:0000256" key="1">
    <source>
        <dbReference type="SAM" id="Phobius"/>
    </source>
</evidence>
<reference evidence="2" key="2">
    <citation type="journal article" date="2021" name="NPJ Biofilms Microbiomes">
        <title>Diversity and infectivity of the RNA virome among different cryptic species of an agriculturally important insect vector: whitefly Bemisia tabaci.</title>
        <authorList>
            <person name="Huang H.J."/>
            <person name="Ye Z.X."/>
            <person name="Wang X."/>
            <person name="Yan X.T."/>
            <person name="Zhang Y."/>
            <person name="He Y.J."/>
            <person name="Qi Y.H."/>
            <person name="Zhang X.D."/>
            <person name="Zhuo J.C."/>
            <person name="Lu G."/>
            <person name="Lu J.B."/>
            <person name="Mao Q.Z."/>
            <person name="Sun Z.T."/>
            <person name="Yan F."/>
            <person name="Chen J.P."/>
            <person name="Zhang C.X."/>
            <person name="Li J.M."/>
        </authorList>
    </citation>
    <scope>NUCLEOTIDE SEQUENCE</scope>
    <source>
        <strain evidence="2">CAU-Q1</strain>
    </source>
</reference>
<name>A0A8E8FTQ1_9MONO</name>